<dbReference type="Proteomes" id="UP000266673">
    <property type="component" value="Unassembled WGS sequence"/>
</dbReference>
<comment type="caution">
    <text evidence="1">The sequence shown here is derived from an EMBL/GenBank/DDBJ whole genome shotgun (WGS) entry which is preliminary data.</text>
</comment>
<dbReference type="STRING" id="44941.A0A397VFK9"/>
<sequence length="173" mass="19748">MTIGYYAQKGVENVSDWVLLLPGYSIYTAAERINYYQETYKKRKQDSNIIEEHINQIIKDQQIGSTILVDTKQYLTLVLTQACSNCFQANQKWKIAKLELTVKYISKCLECKSYMTFNNEAEGMNYTSAYATAGLVGGVTRHALQNILASFGITSQICEKHIIYTKIDYFSNC</sequence>
<protein>
    <submittedName>
        <fullName evidence="1">Uncharacterized protein</fullName>
    </submittedName>
</protein>
<organism evidence="1 2">
    <name type="scientific">Gigaspora rosea</name>
    <dbReference type="NCBI Taxonomy" id="44941"/>
    <lineage>
        <taxon>Eukaryota</taxon>
        <taxon>Fungi</taxon>
        <taxon>Fungi incertae sedis</taxon>
        <taxon>Mucoromycota</taxon>
        <taxon>Glomeromycotina</taxon>
        <taxon>Glomeromycetes</taxon>
        <taxon>Diversisporales</taxon>
        <taxon>Gigasporaceae</taxon>
        <taxon>Gigaspora</taxon>
    </lineage>
</organism>
<evidence type="ECO:0000313" key="1">
    <source>
        <dbReference type="EMBL" id="RIB20772.1"/>
    </source>
</evidence>
<gene>
    <name evidence="1" type="ORF">C2G38_2302615</name>
</gene>
<evidence type="ECO:0000313" key="2">
    <source>
        <dbReference type="Proteomes" id="UP000266673"/>
    </source>
</evidence>
<dbReference type="OrthoDB" id="2444340at2759"/>
<keyword evidence="2" id="KW-1185">Reference proteome</keyword>
<dbReference type="AlphaFoldDB" id="A0A397VFK9"/>
<reference evidence="1 2" key="1">
    <citation type="submission" date="2018-06" db="EMBL/GenBank/DDBJ databases">
        <title>Comparative genomics reveals the genomic features of Rhizophagus irregularis, R. cerebriforme, R. diaphanum and Gigaspora rosea, and their symbiotic lifestyle signature.</title>
        <authorList>
            <person name="Morin E."/>
            <person name="San Clemente H."/>
            <person name="Chen E.C.H."/>
            <person name="De La Providencia I."/>
            <person name="Hainaut M."/>
            <person name="Kuo A."/>
            <person name="Kohler A."/>
            <person name="Murat C."/>
            <person name="Tang N."/>
            <person name="Roy S."/>
            <person name="Loubradou J."/>
            <person name="Henrissat B."/>
            <person name="Grigoriev I.V."/>
            <person name="Corradi N."/>
            <person name="Roux C."/>
            <person name="Martin F.M."/>
        </authorList>
    </citation>
    <scope>NUCLEOTIDE SEQUENCE [LARGE SCALE GENOMIC DNA]</scope>
    <source>
        <strain evidence="1 2">DAOM 194757</strain>
    </source>
</reference>
<accession>A0A397VFK9</accession>
<dbReference type="EMBL" id="QKWP01000399">
    <property type="protein sequence ID" value="RIB20772.1"/>
    <property type="molecule type" value="Genomic_DNA"/>
</dbReference>
<name>A0A397VFK9_9GLOM</name>
<proteinExistence type="predicted"/>